<proteinExistence type="predicted"/>
<dbReference type="Proteomes" id="UP000054560">
    <property type="component" value="Unassembled WGS sequence"/>
</dbReference>
<organism evidence="2 3">
    <name type="scientific">Sphaeroforma arctica JP610</name>
    <dbReference type="NCBI Taxonomy" id="667725"/>
    <lineage>
        <taxon>Eukaryota</taxon>
        <taxon>Ichthyosporea</taxon>
        <taxon>Ichthyophonida</taxon>
        <taxon>Sphaeroforma</taxon>
    </lineage>
</organism>
<gene>
    <name evidence="2" type="ORF">SARC_09477</name>
</gene>
<sequence>MEIADVNHDQKQPEPDDNGIRARRRPLSQRREQAEDIFDEIEQQGYASFEEGPLSLVALRLVMTEISTAGSIDIINKCTEKSVDRG</sequence>
<evidence type="ECO:0000256" key="1">
    <source>
        <dbReference type="SAM" id="MobiDB-lite"/>
    </source>
</evidence>
<feature type="region of interest" description="Disordered" evidence="1">
    <location>
        <begin position="1"/>
        <end position="31"/>
    </location>
</feature>
<dbReference type="RefSeq" id="XP_014151978.1">
    <property type="nucleotide sequence ID" value="XM_014296503.1"/>
</dbReference>
<accession>A0A0L0FNR7</accession>
<evidence type="ECO:0000313" key="2">
    <source>
        <dbReference type="EMBL" id="KNC78076.1"/>
    </source>
</evidence>
<protein>
    <submittedName>
        <fullName evidence="2">Uncharacterized protein</fullName>
    </submittedName>
</protein>
<feature type="compositionally biased region" description="Basic and acidic residues" evidence="1">
    <location>
        <begin position="1"/>
        <end position="20"/>
    </location>
</feature>
<dbReference type="GeneID" id="25909981"/>
<dbReference type="AlphaFoldDB" id="A0A0L0FNR7"/>
<dbReference type="EMBL" id="KQ242563">
    <property type="protein sequence ID" value="KNC78076.1"/>
    <property type="molecule type" value="Genomic_DNA"/>
</dbReference>
<evidence type="ECO:0000313" key="3">
    <source>
        <dbReference type="Proteomes" id="UP000054560"/>
    </source>
</evidence>
<keyword evidence="3" id="KW-1185">Reference proteome</keyword>
<name>A0A0L0FNR7_9EUKA</name>
<reference evidence="2 3" key="1">
    <citation type="submission" date="2011-02" db="EMBL/GenBank/DDBJ databases">
        <title>The Genome Sequence of Sphaeroforma arctica JP610.</title>
        <authorList>
            <consortium name="The Broad Institute Genome Sequencing Platform"/>
            <person name="Russ C."/>
            <person name="Cuomo C."/>
            <person name="Young S.K."/>
            <person name="Zeng Q."/>
            <person name="Gargeya S."/>
            <person name="Alvarado L."/>
            <person name="Berlin A."/>
            <person name="Chapman S.B."/>
            <person name="Chen Z."/>
            <person name="Freedman E."/>
            <person name="Gellesch M."/>
            <person name="Goldberg J."/>
            <person name="Griggs A."/>
            <person name="Gujja S."/>
            <person name="Heilman E."/>
            <person name="Heiman D."/>
            <person name="Howarth C."/>
            <person name="Mehta T."/>
            <person name="Neiman D."/>
            <person name="Pearson M."/>
            <person name="Roberts A."/>
            <person name="Saif S."/>
            <person name="Shea T."/>
            <person name="Shenoy N."/>
            <person name="Sisk P."/>
            <person name="Stolte C."/>
            <person name="Sykes S."/>
            <person name="White J."/>
            <person name="Yandava C."/>
            <person name="Burger G."/>
            <person name="Gray M.W."/>
            <person name="Holland P.W.H."/>
            <person name="King N."/>
            <person name="Lang F.B.F."/>
            <person name="Roger A.J."/>
            <person name="Ruiz-Trillo I."/>
            <person name="Haas B."/>
            <person name="Nusbaum C."/>
            <person name="Birren B."/>
        </authorList>
    </citation>
    <scope>NUCLEOTIDE SEQUENCE [LARGE SCALE GENOMIC DNA]</scope>
    <source>
        <strain evidence="2 3">JP610</strain>
    </source>
</reference>